<sequence>MFARQRAWTAVRPCRRTFSSTPNAWSLENRYADKLQQRAQEQGLSVSELKKRVKEAAEAERKAAQVTTPPPAKEVAPGHTNTINSATNGKKTSSAPYAPPPATSQRQDSSPVKAESIFNTSKLLFTPHTSEQISALWTAYHASRSGGTGRGFMCATLPVSQYETLMRIAKRYPNFVIPVPRLVPPQEPPSQDDSAKTKDELSYEFYYLQWDFHAPPPAPKAKETDLFDATPSSADHSLPPATTVLFTPLQEYKLRASFATPYLVLTFYPDLAKSHGLVLLRGEITPSAATAARPPGGDPSERFMLSQGDAQLLAMGLQKFYLWGEAKTGHQEGEAGQLLQAFHEKPEEFKWEDLLKHATLA</sequence>
<comment type="similarity">
    <text evidence="2">Belongs to the ATP11 family.</text>
</comment>
<dbReference type="Pfam" id="PF06644">
    <property type="entry name" value="ATP11"/>
    <property type="match status" value="1"/>
</dbReference>
<reference evidence="7" key="1">
    <citation type="journal article" date="2012" name="Science">
        <title>The Paleozoic origin of enzymatic lignin decomposition reconstructed from 31 fungal genomes.</title>
        <authorList>
            <person name="Floudas D."/>
            <person name="Binder M."/>
            <person name="Riley R."/>
            <person name="Barry K."/>
            <person name="Blanchette R.A."/>
            <person name="Henrissat B."/>
            <person name="Martinez A.T."/>
            <person name="Otillar R."/>
            <person name="Spatafora J.W."/>
            <person name="Yadav J.S."/>
            <person name="Aerts A."/>
            <person name="Benoit I."/>
            <person name="Boyd A."/>
            <person name="Carlson A."/>
            <person name="Copeland A."/>
            <person name="Coutinho P.M."/>
            <person name="de Vries R.P."/>
            <person name="Ferreira P."/>
            <person name="Findley K."/>
            <person name="Foster B."/>
            <person name="Gaskell J."/>
            <person name="Glotzer D."/>
            <person name="Gorecki P."/>
            <person name="Heitman J."/>
            <person name="Hesse C."/>
            <person name="Hori C."/>
            <person name="Igarashi K."/>
            <person name="Jurgens J.A."/>
            <person name="Kallen N."/>
            <person name="Kersten P."/>
            <person name="Kohler A."/>
            <person name="Kuees U."/>
            <person name="Kumar T.K.A."/>
            <person name="Kuo A."/>
            <person name="LaButti K."/>
            <person name="Larrondo L.F."/>
            <person name="Lindquist E."/>
            <person name="Ling A."/>
            <person name="Lombard V."/>
            <person name="Lucas S."/>
            <person name="Lundell T."/>
            <person name="Martin R."/>
            <person name="McLaughlin D.J."/>
            <person name="Morgenstern I."/>
            <person name="Morin E."/>
            <person name="Murat C."/>
            <person name="Nagy L.G."/>
            <person name="Nolan M."/>
            <person name="Ohm R.A."/>
            <person name="Patyshakuliyeva A."/>
            <person name="Rokas A."/>
            <person name="Ruiz-Duenas F.J."/>
            <person name="Sabat G."/>
            <person name="Salamov A."/>
            <person name="Samejima M."/>
            <person name="Schmutz J."/>
            <person name="Slot J.C."/>
            <person name="St John F."/>
            <person name="Stenlid J."/>
            <person name="Sun H."/>
            <person name="Sun S."/>
            <person name="Syed K."/>
            <person name="Tsang A."/>
            <person name="Wiebenga A."/>
            <person name="Young D."/>
            <person name="Pisabarro A."/>
            <person name="Eastwood D.C."/>
            <person name="Martin F."/>
            <person name="Cullen D."/>
            <person name="Grigoriev I.V."/>
            <person name="Hibbett D.S."/>
        </authorList>
    </citation>
    <scope>NUCLEOTIDE SEQUENCE [LARGE SCALE GENOMIC DNA]</scope>
    <source>
        <strain evidence="7">RWD-64-598 SS2</strain>
    </source>
</reference>
<dbReference type="EMBL" id="JH711573">
    <property type="protein sequence ID" value="EIW86365.1"/>
    <property type="molecule type" value="Genomic_DNA"/>
</dbReference>
<accession>A0A5M3N673</accession>
<keyword evidence="4" id="KW-0496">Mitochondrion</keyword>
<dbReference type="PANTHER" id="PTHR13126:SF0">
    <property type="entry name" value="ATP SYNTHASE MITOCHONDRIAL F1 COMPLEX ASSEMBLY FACTOR 1"/>
    <property type="match status" value="1"/>
</dbReference>
<dbReference type="RefSeq" id="XP_007763200.1">
    <property type="nucleotide sequence ID" value="XM_007765010.1"/>
</dbReference>
<evidence type="ECO:0000313" key="7">
    <source>
        <dbReference type="Proteomes" id="UP000053558"/>
    </source>
</evidence>
<comment type="subcellular location">
    <subcellularLocation>
        <location evidence="1">Mitochondrion</location>
    </subcellularLocation>
</comment>
<protein>
    <submittedName>
        <fullName evidence="6">ATP11-domain-containing protein</fullName>
    </submittedName>
</protein>
<dbReference type="GO" id="GO:0033615">
    <property type="term" value="P:mitochondrial proton-transporting ATP synthase complex assembly"/>
    <property type="evidence" value="ECO:0007669"/>
    <property type="project" value="TreeGrafter"/>
</dbReference>
<dbReference type="KEGG" id="cput:CONPUDRAFT_161128"/>
<feature type="compositionally biased region" description="Polar residues" evidence="5">
    <location>
        <begin position="79"/>
        <end position="91"/>
    </location>
</feature>
<comment type="caution">
    <text evidence="6">The sequence shown here is derived from an EMBL/GenBank/DDBJ whole genome shotgun (WGS) entry which is preliminary data.</text>
</comment>
<feature type="region of interest" description="Disordered" evidence="5">
    <location>
        <begin position="40"/>
        <end position="113"/>
    </location>
</feature>
<dbReference type="GO" id="GO:0005739">
    <property type="term" value="C:mitochondrion"/>
    <property type="evidence" value="ECO:0007669"/>
    <property type="project" value="UniProtKB-SubCell"/>
</dbReference>
<evidence type="ECO:0000256" key="3">
    <source>
        <dbReference type="ARBA" id="ARBA00022946"/>
    </source>
</evidence>
<dbReference type="PANTHER" id="PTHR13126">
    <property type="entry name" value="CHAPERONE ATP11"/>
    <property type="match status" value="1"/>
</dbReference>
<evidence type="ECO:0000313" key="6">
    <source>
        <dbReference type="EMBL" id="EIW86365.1"/>
    </source>
</evidence>
<proteinExistence type="inferred from homology"/>
<dbReference type="OMA" id="FLQWGFH"/>
<organism evidence="6 7">
    <name type="scientific">Coniophora puteana (strain RWD-64-598)</name>
    <name type="common">Brown rot fungus</name>
    <dbReference type="NCBI Taxonomy" id="741705"/>
    <lineage>
        <taxon>Eukaryota</taxon>
        <taxon>Fungi</taxon>
        <taxon>Dikarya</taxon>
        <taxon>Basidiomycota</taxon>
        <taxon>Agaricomycotina</taxon>
        <taxon>Agaricomycetes</taxon>
        <taxon>Agaricomycetidae</taxon>
        <taxon>Boletales</taxon>
        <taxon>Coniophorineae</taxon>
        <taxon>Coniophoraceae</taxon>
        <taxon>Coniophora</taxon>
    </lineage>
</organism>
<dbReference type="InterPro" id="IPR010591">
    <property type="entry name" value="ATP11"/>
</dbReference>
<dbReference type="Proteomes" id="UP000053558">
    <property type="component" value="Unassembled WGS sequence"/>
</dbReference>
<dbReference type="OrthoDB" id="16535at2759"/>
<keyword evidence="3" id="KW-0809">Transit peptide</keyword>
<dbReference type="AlphaFoldDB" id="A0A5M3N673"/>
<evidence type="ECO:0000256" key="2">
    <source>
        <dbReference type="ARBA" id="ARBA00009116"/>
    </source>
</evidence>
<feature type="compositionally biased region" description="Basic and acidic residues" evidence="5">
    <location>
        <begin position="48"/>
        <end position="63"/>
    </location>
</feature>
<evidence type="ECO:0000256" key="1">
    <source>
        <dbReference type="ARBA" id="ARBA00004173"/>
    </source>
</evidence>
<gene>
    <name evidence="6" type="ORF">CONPUDRAFT_161128</name>
</gene>
<evidence type="ECO:0000256" key="4">
    <source>
        <dbReference type="ARBA" id="ARBA00023128"/>
    </source>
</evidence>
<evidence type="ECO:0000256" key="5">
    <source>
        <dbReference type="SAM" id="MobiDB-lite"/>
    </source>
</evidence>
<name>A0A5M3N673_CONPW</name>
<keyword evidence="7" id="KW-1185">Reference proteome</keyword>
<dbReference type="GeneID" id="19204484"/>